<feature type="domain" description="AB hydrolase-1" evidence="2">
    <location>
        <begin position="23"/>
        <end position="253"/>
    </location>
</feature>
<sequence length="275" mass="29552">MNAQAPAQPVPDRRRTEGPGPRVLLHGLATDERVRERTLALLPDRYEVRTARLPGRAEVITGWTELPNLKGRLARALEAVPGRAKVVVAHSAAPLVLLDLLHQGNRGGVDALRRLGIRALALFSPFYRRRAAEFDWDALGFYLHDFERLTGDAVGIHAGGRLSTAAEQALARRVRDQVGPYGWLGFAELYLRTPVLRTGWITAPALVIGGADDPVARPADNLVLAAALPDAVSRLLPGCGHFPLTEAADRFAAEIGDFVDLALGVPLTGGKAVAT</sequence>
<proteinExistence type="predicted"/>
<dbReference type="EMBL" id="BMVW01000012">
    <property type="protein sequence ID" value="GGZ25688.1"/>
    <property type="molecule type" value="Genomic_DNA"/>
</dbReference>
<feature type="region of interest" description="Disordered" evidence="1">
    <location>
        <begin position="1"/>
        <end position="23"/>
    </location>
</feature>
<dbReference type="SUPFAM" id="SSF53474">
    <property type="entry name" value="alpha/beta-Hydrolases"/>
    <property type="match status" value="1"/>
</dbReference>
<dbReference type="InterPro" id="IPR000073">
    <property type="entry name" value="AB_hydrolase_1"/>
</dbReference>
<evidence type="ECO:0000259" key="2">
    <source>
        <dbReference type="Pfam" id="PF12697"/>
    </source>
</evidence>
<evidence type="ECO:0000313" key="4">
    <source>
        <dbReference type="Proteomes" id="UP000622166"/>
    </source>
</evidence>
<gene>
    <name evidence="3" type="ORF">GCM10010365_52430</name>
</gene>
<dbReference type="Proteomes" id="UP000622166">
    <property type="component" value="Unassembled WGS sequence"/>
</dbReference>
<evidence type="ECO:0000313" key="3">
    <source>
        <dbReference type="EMBL" id="GGZ25688.1"/>
    </source>
</evidence>
<reference evidence="3" key="2">
    <citation type="submission" date="2020-09" db="EMBL/GenBank/DDBJ databases">
        <authorList>
            <person name="Sun Q."/>
            <person name="Ohkuma M."/>
        </authorList>
    </citation>
    <scope>NUCLEOTIDE SEQUENCE</scope>
    <source>
        <strain evidence="3">JCM 4815</strain>
    </source>
</reference>
<dbReference type="Gene3D" id="3.40.50.1820">
    <property type="entry name" value="alpha/beta hydrolase"/>
    <property type="match status" value="1"/>
</dbReference>
<keyword evidence="4" id="KW-1185">Reference proteome</keyword>
<reference evidence="3" key="1">
    <citation type="journal article" date="2014" name="Int. J. Syst. Evol. Microbiol.">
        <title>Complete genome sequence of Corynebacterium casei LMG S-19264T (=DSM 44701T), isolated from a smear-ripened cheese.</title>
        <authorList>
            <consortium name="US DOE Joint Genome Institute (JGI-PGF)"/>
            <person name="Walter F."/>
            <person name="Albersmeier A."/>
            <person name="Kalinowski J."/>
            <person name="Ruckert C."/>
        </authorList>
    </citation>
    <scope>NUCLEOTIDE SEQUENCE</scope>
    <source>
        <strain evidence="3">JCM 4815</strain>
    </source>
</reference>
<dbReference type="GO" id="GO:0003824">
    <property type="term" value="F:catalytic activity"/>
    <property type="evidence" value="ECO:0007669"/>
    <property type="project" value="UniProtKB-ARBA"/>
</dbReference>
<dbReference type="InterPro" id="IPR029058">
    <property type="entry name" value="AB_hydrolase_fold"/>
</dbReference>
<organism evidence="3 4">
    <name type="scientific">Streptomyces poonensis</name>
    <dbReference type="NCBI Taxonomy" id="68255"/>
    <lineage>
        <taxon>Bacteria</taxon>
        <taxon>Bacillati</taxon>
        <taxon>Actinomycetota</taxon>
        <taxon>Actinomycetes</taxon>
        <taxon>Kitasatosporales</taxon>
        <taxon>Streptomycetaceae</taxon>
        <taxon>Streptomyces</taxon>
    </lineage>
</organism>
<protein>
    <recommendedName>
        <fullName evidence="2">AB hydrolase-1 domain-containing protein</fullName>
    </recommendedName>
</protein>
<accession>A0A918PWU2</accession>
<dbReference type="RefSeq" id="WP_189863169.1">
    <property type="nucleotide sequence ID" value="NZ_BMVW01000012.1"/>
</dbReference>
<dbReference type="AlphaFoldDB" id="A0A918PWU2"/>
<comment type="caution">
    <text evidence="3">The sequence shown here is derived from an EMBL/GenBank/DDBJ whole genome shotgun (WGS) entry which is preliminary data.</text>
</comment>
<evidence type="ECO:0000256" key="1">
    <source>
        <dbReference type="SAM" id="MobiDB-lite"/>
    </source>
</evidence>
<name>A0A918PWU2_9ACTN</name>
<dbReference type="Pfam" id="PF12697">
    <property type="entry name" value="Abhydrolase_6"/>
    <property type="match status" value="1"/>
</dbReference>